<dbReference type="Proteomes" id="UP000000768">
    <property type="component" value="Chromosome 2"/>
</dbReference>
<organism evidence="3 4">
    <name type="scientific">Sorghum bicolor</name>
    <name type="common">Sorghum</name>
    <name type="synonym">Sorghum vulgare</name>
    <dbReference type="NCBI Taxonomy" id="4558"/>
    <lineage>
        <taxon>Eukaryota</taxon>
        <taxon>Viridiplantae</taxon>
        <taxon>Streptophyta</taxon>
        <taxon>Embryophyta</taxon>
        <taxon>Tracheophyta</taxon>
        <taxon>Spermatophyta</taxon>
        <taxon>Magnoliopsida</taxon>
        <taxon>Liliopsida</taxon>
        <taxon>Poales</taxon>
        <taxon>Poaceae</taxon>
        <taxon>PACMAD clade</taxon>
        <taxon>Panicoideae</taxon>
        <taxon>Andropogonodae</taxon>
        <taxon>Andropogoneae</taxon>
        <taxon>Sorghinae</taxon>
        <taxon>Sorghum</taxon>
    </lineage>
</organism>
<feature type="compositionally biased region" description="Polar residues" evidence="1">
    <location>
        <begin position="291"/>
        <end position="302"/>
    </location>
</feature>
<evidence type="ECO:0000256" key="1">
    <source>
        <dbReference type="SAM" id="MobiDB-lite"/>
    </source>
</evidence>
<dbReference type="PANTHER" id="PTHR47069:SF14">
    <property type="entry name" value="OS07G0253400 PROTEIN"/>
    <property type="match status" value="1"/>
</dbReference>
<feature type="compositionally biased region" description="Low complexity" evidence="1">
    <location>
        <begin position="96"/>
        <end position="106"/>
    </location>
</feature>
<feature type="domain" description="Myb/SANT-like" evidence="2">
    <location>
        <begin position="139"/>
        <end position="231"/>
    </location>
</feature>
<proteinExistence type="predicted"/>
<accession>A0A1B6QEP2</accession>
<dbReference type="eggNOG" id="ENOG502RRS5">
    <property type="taxonomic scope" value="Eukaryota"/>
</dbReference>
<feature type="region of interest" description="Disordered" evidence="1">
    <location>
        <begin position="268"/>
        <end position="320"/>
    </location>
</feature>
<feature type="compositionally biased region" description="Acidic residues" evidence="1">
    <location>
        <begin position="278"/>
        <end position="290"/>
    </location>
</feature>
<dbReference type="PANTHER" id="PTHR47069">
    <property type="match status" value="1"/>
</dbReference>
<sequence>ADGVDLFSGRSMGSGLPPNRPQRAGVGDAWATPATPYARQVNFGGSSSAAASRGGGNVLGRQRTTTAPRGSGGQRTTTTSRGGGSQRVPRPRLPRAPRAAPTQTPASGAPFDIDEEMEHDVEELGSSGVPSVSHANRAQWNDANNACLLELCVDQRRAGTYNGTVMSGEGYQAVMDGLLARKGLFYTRLQVKNQIGILKNTHSFWRYLQTHTGLGRKPDGTIDAESDFWTTHTEKKPYLKRLQWGPPGNEDLLDELFRGFTVDGSTAFAPGDDYGQNQEEDAGAEEEEEFQTTPTSRSSQRNQRGKRSLSTSSTLTSPVKKSKNPMVKFVKDIASTFKDSVTVNTTQIQKRANEKAAYSVERCQELAFECGVQQTVDSVYAMSKLFESEYQRQFFCGKLSPQLRLGYFKKWCRDNNMSLGDVE</sequence>
<dbReference type="InParanoid" id="A0A1B6QEP2"/>
<dbReference type="STRING" id="4558.A0A1B6QEP2"/>
<evidence type="ECO:0000259" key="2">
    <source>
        <dbReference type="Pfam" id="PF12776"/>
    </source>
</evidence>
<gene>
    <name evidence="3" type="ORF">SORBI_3002G325700</name>
</gene>
<dbReference type="AlphaFoldDB" id="A0A1B6QEP2"/>
<reference evidence="4" key="2">
    <citation type="journal article" date="2018" name="Plant J.">
        <title>The Sorghum bicolor reference genome: improved assembly, gene annotations, a transcriptome atlas, and signatures of genome organization.</title>
        <authorList>
            <person name="McCormick R.F."/>
            <person name="Truong S.K."/>
            <person name="Sreedasyam A."/>
            <person name="Jenkins J."/>
            <person name="Shu S."/>
            <person name="Sims D."/>
            <person name="Kennedy M."/>
            <person name="Amirebrahimi M."/>
            <person name="Weers B.D."/>
            <person name="McKinley B."/>
            <person name="Mattison A."/>
            <person name="Morishige D.T."/>
            <person name="Grimwood J."/>
            <person name="Schmutz J."/>
            <person name="Mullet J.E."/>
        </authorList>
    </citation>
    <scope>NUCLEOTIDE SEQUENCE [LARGE SCALE GENOMIC DNA]</scope>
    <source>
        <strain evidence="4">cv. BTx623</strain>
    </source>
</reference>
<protein>
    <recommendedName>
        <fullName evidence="2">Myb/SANT-like domain-containing protein</fullName>
    </recommendedName>
</protein>
<feature type="region of interest" description="Disordered" evidence="1">
    <location>
        <begin position="1"/>
        <end position="111"/>
    </location>
</feature>
<evidence type="ECO:0000313" key="4">
    <source>
        <dbReference type="Proteomes" id="UP000000768"/>
    </source>
</evidence>
<dbReference type="Gramene" id="KXG36389">
    <property type="protein sequence ID" value="KXG36389"/>
    <property type="gene ID" value="SORBI_3002G325700"/>
</dbReference>
<name>A0A1B6QEP2_SORBI</name>
<dbReference type="EMBL" id="CM000761">
    <property type="protein sequence ID" value="KXG36389.2"/>
    <property type="molecule type" value="Genomic_DNA"/>
</dbReference>
<evidence type="ECO:0000313" key="3">
    <source>
        <dbReference type="EMBL" id="KXG36389.2"/>
    </source>
</evidence>
<feature type="compositionally biased region" description="Low complexity" evidence="1">
    <location>
        <begin position="308"/>
        <end position="317"/>
    </location>
</feature>
<dbReference type="Pfam" id="PF12776">
    <property type="entry name" value="Myb_DNA-bind_3"/>
    <property type="match status" value="1"/>
</dbReference>
<dbReference type="InterPro" id="IPR024752">
    <property type="entry name" value="Myb/SANT-like_dom"/>
</dbReference>
<keyword evidence="4" id="KW-1185">Reference proteome</keyword>
<reference evidence="3 4" key="1">
    <citation type="journal article" date="2009" name="Nature">
        <title>The Sorghum bicolor genome and the diversification of grasses.</title>
        <authorList>
            <person name="Paterson A.H."/>
            <person name="Bowers J.E."/>
            <person name="Bruggmann R."/>
            <person name="Dubchak I."/>
            <person name="Grimwood J."/>
            <person name="Gundlach H."/>
            <person name="Haberer G."/>
            <person name="Hellsten U."/>
            <person name="Mitros T."/>
            <person name="Poliakov A."/>
            <person name="Schmutz J."/>
            <person name="Spannagl M."/>
            <person name="Tang H."/>
            <person name="Wang X."/>
            <person name="Wicker T."/>
            <person name="Bharti A.K."/>
            <person name="Chapman J."/>
            <person name="Feltus F.A."/>
            <person name="Gowik U."/>
            <person name="Grigoriev I.V."/>
            <person name="Lyons E."/>
            <person name="Maher C.A."/>
            <person name="Martis M."/>
            <person name="Narechania A."/>
            <person name="Otillar R.P."/>
            <person name="Penning B.W."/>
            <person name="Salamov A.A."/>
            <person name="Wang Y."/>
            <person name="Zhang L."/>
            <person name="Carpita N.C."/>
            <person name="Freeling M."/>
            <person name="Gingle A.R."/>
            <person name="Hash C.T."/>
            <person name="Keller B."/>
            <person name="Klein P."/>
            <person name="Kresovich S."/>
            <person name="McCann M.C."/>
            <person name="Ming R."/>
            <person name="Peterson D.G."/>
            <person name="Mehboob-ur-Rahman"/>
            <person name="Ware D."/>
            <person name="Westhoff P."/>
            <person name="Mayer K.F."/>
            <person name="Messing J."/>
            <person name="Rokhsar D.S."/>
        </authorList>
    </citation>
    <scope>NUCLEOTIDE SEQUENCE [LARGE SCALE GENOMIC DNA]</scope>
    <source>
        <strain evidence="4">cv. BTx623</strain>
    </source>
</reference>
<feature type="non-terminal residue" evidence="3">
    <location>
        <position position="423"/>
    </location>
</feature>
<dbReference type="OMA" id="ANWSEYN"/>